<evidence type="ECO:0000259" key="2">
    <source>
        <dbReference type="PROSITE" id="PS51406"/>
    </source>
</evidence>
<dbReference type="InterPro" id="IPR036056">
    <property type="entry name" value="Fibrinogen-like_C"/>
</dbReference>
<evidence type="ECO:0000256" key="1">
    <source>
        <dbReference type="SAM" id="MobiDB-lite"/>
    </source>
</evidence>
<dbReference type="PROSITE" id="PS51406">
    <property type="entry name" value="FIBRINOGEN_C_2"/>
    <property type="match status" value="1"/>
</dbReference>
<accession>A0ABQ9F804</accession>
<dbReference type="PROSITE" id="PS00514">
    <property type="entry name" value="FIBRINOGEN_C_1"/>
    <property type="match status" value="1"/>
</dbReference>
<proteinExistence type="predicted"/>
<evidence type="ECO:0000313" key="3">
    <source>
        <dbReference type="EMBL" id="KAJ8311715.1"/>
    </source>
</evidence>
<evidence type="ECO:0000313" key="4">
    <source>
        <dbReference type="Proteomes" id="UP001217089"/>
    </source>
</evidence>
<comment type="caution">
    <text evidence="3">The sequence shown here is derived from an EMBL/GenBank/DDBJ whole genome shotgun (WGS) entry which is preliminary data.</text>
</comment>
<dbReference type="InterPro" id="IPR050373">
    <property type="entry name" value="Fibrinogen_C-term_domain"/>
</dbReference>
<organism evidence="3 4">
    <name type="scientific">Tegillarca granosa</name>
    <name type="common">Malaysian cockle</name>
    <name type="synonym">Anadara granosa</name>
    <dbReference type="NCBI Taxonomy" id="220873"/>
    <lineage>
        <taxon>Eukaryota</taxon>
        <taxon>Metazoa</taxon>
        <taxon>Spiralia</taxon>
        <taxon>Lophotrochozoa</taxon>
        <taxon>Mollusca</taxon>
        <taxon>Bivalvia</taxon>
        <taxon>Autobranchia</taxon>
        <taxon>Pteriomorphia</taxon>
        <taxon>Arcoida</taxon>
        <taxon>Arcoidea</taxon>
        <taxon>Arcidae</taxon>
        <taxon>Tegillarca</taxon>
    </lineage>
</organism>
<dbReference type="EMBL" id="JARBDR010000496">
    <property type="protein sequence ID" value="KAJ8311715.1"/>
    <property type="molecule type" value="Genomic_DNA"/>
</dbReference>
<feature type="domain" description="Fibrinogen C-terminal" evidence="2">
    <location>
        <begin position="1"/>
        <end position="63"/>
    </location>
</feature>
<dbReference type="InterPro" id="IPR020837">
    <property type="entry name" value="Fibrinogen_CS"/>
</dbReference>
<protein>
    <recommendedName>
        <fullName evidence="2">Fibrinogen C-terminal domain-containing protein</fullName>
    </recommendedName>
</protein>
<reference evidence="3 4" key="1">
    <citation type="submission" date="2022-12" db="EMBL/GenBank/DDBJ databases">
        <title>Chromosome-level genome of Tegillarca granosa.</title>
        <authorList>
            <person name="Kim J."/>
        </authorList>
    </citation>
    <scope>NUCLEOTIDE SEQUENCE [LARGE SCALE GENOMIC DNA]</scope>
    <source>
        <strain evidence="3">Teg-2019</strain>
        <tissue evidence="3">Adductor muscle</tissue>
    </source>
</reference>
<dbReference type="Gene3D" id="4.10.530.10">
    <property type="entry name" value="Gamma-fibrinogen Carboxyl Terminal Fragment, domain 2"/>
    <property type="match status" value="1"/>
</dbReference>
<dbReference type="PANTHER" id="PTHR19143">
    <property type="entry name" value="FIBRINOGEN/TENASCIN/ANGIOPOEITIN"/>
    <property type="match status" value="1"/>
</dbReference>
<feature type="region of interest" description="Disordered" evidence="1">
    <location>
        <begin position="1"/>
        <end position="21"/>
    </location>
</feature>
<name>A0ABQ9F804_TEGGR</name>
<dbReference type="SUPFAM" id="SSF56496">
    <property type="entry name" value="Fibrinogen C-terminal domain-like"/>
    <property type="match status" value="1"/>
</dbReference>
<dbReference type="Pfam" id="PF00147">
    <property type="entry name" value="Fibrinogen_C"/>
    <property type="match status" value="1"/>
</dbReference>
<keyword evidence="4" id="KW-1185">Reference proteome</keyword>
<sequence length="96" mass="10901">MLLSFSNSGSLSLNGDSLKYHNGRKFTTKDKDNDSHKSNCAVLFKGAWWYGGCYHSNMNGIYNLWKAASLYRQKMSISQLAIRYISCKFVLVESFG</sequence>
<dbReference type="InterPro" id="IPR002181">
    <property type="entry name" value="Fibrinogen_a/b/g_C_dom"/>
</dbReference>
<dbReference type="Proteomes" id="UP001217089">
    <property type="component" value="Unassembled WGS sequence"/>
</dbReference>
<gene>
    <name evidence="3" type="ORF">KUTeg_011070</name>
</gene>
<feature type="compositionally biased region" description="Low complexity" evidence="1">
    <location>
        <begin position="1"/>
        <end position="17"/>
    </location>
</feature>